<dbReference type="InterPro" id="IPR016039">
    <property type="entry name" value="Thiolase-like"/>
</dbReference>
<feature type="domain" description="Ketosynthase family 3 (KS3)" evidence="6">
    <location>
        <begin position="317"/>
        <end position="521"/>
    </location>
</feature>
<dbReference type="SMART" id="SM00823">
    <property type="entry name" value="PKS_PP"/>
    <property type="match status" value="1"/>
</dbReference>
<evidence type="ECO:0000259" key="5">
    <source>
        <dbReference type="PROSITE" id="PS50075"/>
    </source>
</evidence>
<keyword evidence="4" id="KW-0511">Multifunctional enzyme</keyword>
<dbReference type="GO" id="GO:0031177">
    <property type="term" value="F:phosphopantetheine binding"/>
    <property type="evidence" value="ECO:0007669"/>
    <property type="project" value="InterPro"/>
</dbReference>
<dbReference type="Proteomes" id="UP000003986">
    <property type="component" value="Unassembled WGS sequence"/>
</dbReference>
<evidence type="ECO:0000256" key="3">
    <source>
        <dbReference type="ARBA" id="ARBA00022679"/>
    </source>
</evidence>
<dbReference type="InterPro" id="IPR020841">
    <property type="entry name" value="PKS_Beta-ketoAc_synthase_dom"/>
</dbReference>
<dbReference type="InterPro" id="IPR050091">
    <property type="entry name" value="PKS_NRPS_Biosynth_Enz"/>
</dbReference>
<dbReference type="PROSITE" id="PS00012">
    <property type="entry name" value="PHOSPHOPANTETHEINE"/>
    <property type="match status" value="1"/>
</dbReference>
<dbReference type="Gene3D" id="3.40.47.10">
    <property type="match status" value="1"/>
</dbReference>
<dbReference type="Pfam" id="PF00550">
    <property type="entry name" value="PP-binding"/>
    <property type="match status" value="1"/>
</dbReference>
<name>D6AT73_STRFL</name>
<feature type="domain" description="Carrier" evidence="5">
    <location>
        <begin position="222"/>
        <end position="297"/>
    </location>
</feature>
<evidence type="ECO:0000256" key="4">
    <source>
        <dbReference type="ARBA" id="ARBA00023268"/>
    </source>
</evidence>
<dbReference type="Gene3D" id="3.40.50.720">
    <property type="entry name" value="NAD(P)-binding Rossmann-like Domain"/>
    <property type="match status" value="1"/>
</dbReference>
<protein>
    <submittedName>
        <fullName evidence="7">Polyketide synthase</fullName>
    </submittedName>
</protein>
<dbReference type="GO" id="GO:0017000">
    <property type="term" value="P:antibiotic biosynthetic process"/>
    <property type="evidence" value="ECO:0007669"/>
    <property type="project" value="UniProtKB-ARBA"/>
</dbReference>
<dbReference type="PROSITE" id="PS52004">
    <property type="entry name" value="KS3_2"/>
    <property type="match status" value="1"/>
</dbReference>
<dbReference type="SUPFAM" id="SSF51735">
    <property type="entry name" value="NAD(P)-binding Rossmann-fold domains"/>
    <property type="match status" value="1"/>
</dbReference>
<dbReference type="EMBL" id="DS999644">
    <property type="protein sequence ID" value="EFE78150.2"/>
    <property type="molecule type" value="Genomic_DNA"/>
</dbReference>
<dbReference type="PANTHER" id="PTHR43775">
    <property type="entry name" value="FATTY ACID SYNTHASE"/>
    <property type="match status" value="1"/>
</dbReference>
<evidence type="ECO:0000313" key="8">
    <source>
        <dbReference type="Proteomes" id="UP000003986"/>
    </source>
</evidence>
<dbReference type="PROSITE" id="PS00606">
    <property type="entry name" value="KS3_1"/>
    <property type="match status" value="1"/>
</dbReference>
<keyword evidence="3" id="KW-0808">Transferase</keyword>
<dbReference type="PANTHER" id="PTHR43775:SF51">
    <property type="entry name" value="INACTIVE PHENOLPHTHIOCEROL SYNTHESIS POLYKETIDE SYNTHASE TYPE I PKS1-RELATED"/>
    <property type="match status" value="1"/>
</dbReference>
<dbReference type="SUPFAM" id="SSF53901">
    <property type="entry name" value="Thiolase-like"/>
    <property type="match status" value="1"/>
</dbReference>
<dbReference type="InterPro" id="IPR014030">
    <property type="entry name" value="Ketoacyl_synth_N"/>
</dbReference>
<keyword evidence="2" id="KW-0597">Phosphoprotein</keyword>
<evidence type="ECO:0000256" key="1">
    <source>
        <dbReference type="ARBA" id="ARBA00022450"/>
    </source>
</evidence>
<dbReference type="SMART" id="SM00822">
    <property type="entry name" value="PKS_KR"/>
    <property type="match status" value="1"/>
</dbReference>
<dbReference type="PROSITE" id="PS50075">
    <property type="entry name" value="CARRIER"/>
    <property type="match status" value="1"/>
</dbReference>
<dbReference type="SMART" id="SM00825">
    <property type="entry name" value="PKS_KS"/>
    <property type="match status" value="1"/>
</dbReference>
<reference evidence="8" key="2">
    <citation type="submission" date="2008-12" db="EMBL/GenBank/DDBJ databases">
        <title>Annotation of Streptomyces roseosporus strain NRRL 15998.</title>
        <authorList>
            <consortium name="The Broad Institute Genome Sequencing Platform"/>
            <consortium name="Broad Institute Microbial Sequencing Center"/>
            <person name="Fischbach M."/>
            <person name="Ward D."/>
            <person name="Young S."/>
            <person name="Kodira C.D."/>
            <person name="Zeng Q."/>
            <person name="Koehrsen M."/>
            <person name="Godfrey P."/>
            <person name="Alvarado L."/>
            <person name="Berlin A.M."/>
            <person name="Borenstein D."/>
            <person name="Chen Z."/>
            <person name="Engels R."/>
            <person name="Freedman E."/>
            <person name="Gellesch M."/>
            <person name="Goldberg J."/>
            <person name="Griggs A."/>
            <person name="Gujja S."/>
            <person name="Heiman D.I."/>
            <person name="Hepburn T.A."/>
            <person name="Howarth C."/>
            <person name="Jen D."/>
            <person name="Larson L."/>
            <person name="Lewis B."/>
            <person name="Mehta T."/>
            <person name="Park D."/>
            <person name="Pearson M."/>
            <person name="Roberts A."/>
            <person name="Saif S."/>
            <person name="Shea T.D."/>
            <person name="Shenoy N."/>
            <person name="Sisk P."/>
            <person name="Stolte C."/>
            <person name="Sykes S.N."/>
            <person name="Walk T."/>
            <person name="White J."/>
            <person name="Yandava C."/>
            <person name="Straight P."/>
            <person name="Clardy J."/>
            <person name="Hung D."/>
            <person name="Kolter R."/>
            <person name="Mekalanos J."/>
            <person name="Walker S."/>
            <person name="Walsh C.T."/>
            <person name="Wieland B.L.C."/>
            <person name="Ilzarbe M."/>
            <person name="Galagan J."/>
            <person name="Nusbaum C."/>
            <person name="Birren B."/>
        </authorList>
    </citation>
    <scope>NUCLEOTIDE SEQUENCE [LARGE SCALE GENOMIC DNA]</scope>
    <source>
        <strain evidence="8">NRRL 15998</strain>
    </source>
</reference>
<dbReference type="GO" id="GO:0006633">
    <property type="term" value="P:fatty acid biosynthetic process"/>
    <property type="evidence" value="ECO:0007669"/>
    <property type="project" value="InterPro"/>
</dbReference>
<feature type="non-terminal residue" evidence="7">
    <location>
        <position position="521"/>
    </location>
</feature>
<dbReference type="InterPro" id="IPR036736">
    <property type="entry name" value="ACP-like_sf"/>
</dbReference>
<dbReference type="GO" id="GO:0004312">
    <property type="term" value="F:fatty acid synthase activity"/>
    <property type="evidence" value="ECO:0007669"/>
    <property type="project" value="TreeGrafter"/>
</dbReference>
<dbReference type="InterPro" id="IPR013968">
    <property type="entry name" value="PKS_KR"/>
</dbReference>
<dbReference type="InterPro" id="IPR009081">
    <property type="entry name" value="PP-bd_ACP"/>
</dbReference>
<dbReference type="Gene3D" id="1.10.1200.10">
    <property type="entry name" value="ACP-like"/>
    <property type="match status" value="1"/>
</dbReference>
<dbReference type="FunFam" id="1.10.1200.10:FF:000007">
    <property type="entry name" value="Probable polyketide synthase pks17"/>
    <property type="match status" value="1"/>
</dbReference>
<dbReference type="Pfam" id="PF08659">
    <property type="entry name" value="KR"/>
    <property type="match status" value="1"/>
</dbReference>
<dbReference type="SUPFAM" id="SSF47336">
    <property type="entry name" value="ACP-like"/>
    <property type="match status" value="1"/>
</dbReference>
<keyword evidence="1" id="KW-0596">Phosphopantetheine</keyword>
<evidence type="ECO:0000259" key="6">
    <source>
        <dbReference type="PROSITE" id="PS52004"/>
    </source>
</evidence>
<dbReference type="AlphaFoldDB" id="D6AT73"/>
<dbReference type="InterPro" id="IPR018201">
    <property type="entry name" value="Ketoacyl_synth_AS"/>
</dbReference>
<accession>D6AT73</accession>
<evidence type="ECO:0000256" key="2">
    <source>
        <dbReference type="ARBA" id="ARBA00022553"/>
    </source>
</evidence>
<dbReference type="InterPro" id="IPR057326">
    <property type="entry name" value="KR_dom"/>
</dbReference>
<reference evidence="8" key="1">
    <citation type="submission" date="2008-10" db="EMBL/GenBank/DDBJ databases">
        <authorList>
            <person name="Molnar K."/>
        </authorList>
    </citation>
    <scope>NUCLEOTIDE SEQUENCE [LARGE SCALE GENOMIC DNA]</scope>
    <source>
        <strain evidence="8">NRRL 15998</strain>
    </source>
</reference>
<dbReference type="Pfam" id="PF00109">
    <property type="entry name" value="ketoacyl-synt"/>
    <property type="match status" value="1"/>
</dbReference>
<sequence length="521" mass="53345">MTDRAALADALAQVPEGHPLTAVVHAAGVLDDGLVTSLTPDRVDAVLRPKVEGALHLHELTEGMDLAAFVLFSSVSGVLGSPGQANYAAANAFLDALAAHRAALGLPAKSLAWGLWGQVAGMGGKLAGADMSRHARGGLLPLTTEQGLALFDASLGTATAADVAVRLDLDALRTSPAQTHPALRGLVGGGARRSAAGATGQDGTATTFAERLAALPEGERHTTVAGLVRAHTAAVLDYASAEEIDADLEFHRFGFDSLTAIELRNALDSATGLRLPATLIFDHPTPAALAAHLLDELTGTGTGAATAAPTAVRAVDDDPIALVGLACRLPGGVASPEDLWRLLTEEGSGIGDFPADRGWDIDGLYDPKGGRPGSSYVREGGFLYDAGDFDPGFFGIAPKEAPMIDPQQRLLLEASWEALERSGIDPRSLKGSRTGVYVGVQYHDYAGAASSGSMVTGRVAYTLGLAGPAVSVDTACSSSLVALHLAARALRAGECSLALAGGAAVMATPDSFVEFSRQQGL</sequence>
<proteinExistence type="predicted"/>
<organism evidence="7 8">
    <name type="scientific">Streptomyces filamentosus NRRL 15998</name>
    <dbReference type="NCBI Taxonomy" id="457431"/>
    <lineage>
        <taxon>Bacteria</taxon>
        <taxon>Bacillati</taxon>
        <taxon>Actinomycetota</taxon>
        <taxon>Actinomycetes</taxon>
        <taxon>Kitasatosporales</taxon>
        <taxon>Streptomycetaceae</taxon>
        <taxon>Streptomyces</taxon>
    </lineage>
</organism>
<dbReference type="InterPro" id="IPR006162">
    <property type="entry name" value="Ppantetheine_attach_site"/>
</dbReference>
<dbReference type="GO" id="GO:0004315">
    <property type="term" value="F:3-oxoacyl-[acyl-carrier-protein] synthase activity"/>
    <property type="evidence" value="ECO:0007669"/>
    <property type="project" value="InterPro"/>
</dbReference>
<dbReference type="InterPro" id="IPR036291">
    <property type="entry name" value="NAD(P)-bd_dom_sf"/>
</dbReference>
<dbReference type="CDD" id="cd00833">
    <property type="entry name" value="PKS"/>
    <property type="match status" value="1"/>
</dbReference>
<dbReference type="InterPro" id="IPR020806">
    <property type="entry name" value="PKS_PP-bd"/>
</dbReference>
<evidence type="ECO:0000313" key="7">
    <source>
        <dbReference type="EMBL" id="EFE78150.2"/>
    </source>
</evidence>
<gene>
    <name evidence="7" type="ORF">SSGG_05517</name>
</gene>
<dbReference type="SMART" id="SM01294">
    <property type="entry name" value="PKS_PP_betabranch"/>
    <property type="match status" value="1"/>
</dbReference>